<evidence type="ECO:0000256" key="2">
    <source>
        <dbReference type="ARBA" id="ARBA00022516"/>
    </source>
</evidence>
<evidence type="ECO:0000256" key="1">
    <source>
        <dbReference type="ARBA" id="ARBA00022450"/>
    </source>
</evidence>
<evidence type="ECO:0000313" key="12">
    <source>
        <dbReference type="Proteomes" id="UP000265882"/>
    </source>
</evidence>
<evidence type="ECO:0000256" key="4">
    <source>
        <dbReference type="ARBA" id="ARBA00022832"/>
    </source>
</evidence>
<dbReference type="PROSITE" id="PS00012">
    <property type="entry name" value="PHOSPHOPANTETHEINE"/>
    <property type="match status" value="1"/>
</dbReference>
<dbReference type="AlphaFoldDB" id="A0A3A4NRZ1"/>
<dbReference type="PANTHER" id="PTHR20863:SF76">
    <property type="entry name" value="CARRIER DOMAIN-CONTAINING PROTEIN"/>
    <property type="match status" value="1"/>
</dbReference>
<keyword evidence="2 7" id="KW-0444">Lipid biosynthesis</keyword>
<keyword evidence="6 7" id="KW-0275">Fatty acid biosynthesis</keyword>
<dbReference type="NCBIfam" id="NF002148">
    <property type="entry name" value="PRK00982.1-2"/>
    <property type="match status" value="1"/>
</dbReference>
<keyword evidence="7" id="KW-0963">Cytoplasm</keyword>
<sequence>MVNVSEDKIREIISDKLEIGMEQVTDDAKFIDDLGADSLDVVELIMTLEDEFDIEITDEQAEKIMTVRNAIDFIKSL</sequence>
<evidence type="ECO:0000256" key="9">
    <source>
        <dbReference type="RuleBase" id="RU003545"/>
    </source>
</evidence>
<comment type="PTM">
    <text evidence="7">4'-phosphopantetheine is transferred from CoA to a specific serine of apo-ACP by AcpS. This modification is essential for activity because fatty acids are bound in thioester linkage to the sulfhydryl of the prosthetic group.</text>
</comment>
<keyword evidence="4 7" id="KW-0276">Fatty acid metabolism</keyword>
<accession>A0A3A4NRZ1</accession>
<dbReference type="GO" id="GO:0000035">
    <property type="term" value="F:acyl binding"/>
    <property type="evidence" value="ECO:0007669"/>
    <property type="project" value="TreeGrafter"/>
</dbReference>
<comment type="caution">
    <text evidence="11">The sequence shown here is derived from an EMBL/GenBank/DDBJ whole genome shotgun (WGS) entry which is preliminary data.</text>
</comment>
<dbReference type="UniPathway" id="UPA00094"/>
<dbReference type="SUPFAM" id="SSF47336">
    <property type="entry name" value="ACP-like"/>
    <property type="match status" value="1"/>
</dbReference>
<evidence type="ECO:0000256" key="5">
    <source>
        <dbReference type="ARBA" id="ARBA00023098"/>
    </source>
</evidence>
<keyword evidence="3 7" id="KW-0597">Phosphoprotein</keyword>
<dbReference type="EMBL" id="QZKU01000099">
    <property type="protein sequence ID" value="RJP18564.1"/>
    <property type="molecule type" value="Genomic_DNA"/>
</dbReference>
<dbReference type="InterPro" id="IPR009081">
    <property type="entry name" value="PP-bd_ACP"/>
</dbReference>
<dbReference type="NCBIfam" id="NF002151">
    <property type="entry name" value="PRK00982.1-5"/>
    <property type="match status" value="1"/>
</dbReference>
<dbReference type="NCBIfam" id="TIGR00517">
    <property type="entry name" value="acyl_carrier"/>
    <property type="match status" value="1"/>
</dbReference>
<dbReference type="InterPro" id="IPR003231">
    <property type="entry name" value="ACP"/>
</dbReference>
<proteinExistence type="inferred from homology"/>
<dbReference type="PANTHER" id="PTHR20863">
    <property type="entry name" value="ACYL CARRIER PROTEIN"/>
    <property type="match status" value="1"/>
</dbReference>
<protein>
    <recommendedName>
        <fullName evidence="7 8">Acyl carrier protein</fullName>
        <shortName evidence="7">ACP</shortName>
    </recommendedName>
</protein>
<name>A0A3A4NRZ1_ABYX5</name>
<dbReference type="GO" id="GO:0005829">
    <property type="term" value="C:cytosol"/>
    <property type="evidence" value="ECO:0007669"/>
    <property type="project" value="TreeGrafter"/>
</dbReference>
<dbReference type="InterPro" id="IPR006162">
    <property type="entry name" value="Ppantetheine_attach_site"/>
</dbReference>
<evidence type="ECO:0000313" key="11">
    <source>
        <dbReference type="EMBL" id="RJP18564.1"/>
    </source>
</evidence>
<evidence type="ECO:0000256" key="3">
    <source>
        <dbReference type="ARBA" id="ARBA00022553"/>
    </source>
</evidence>
<evidence type="ECO:0000256" key="7">
    <source>
        <dbReference type="HAMAP-Rule" id="MF_01217"/>
    </source>
</evidence>
<dbReference type="HAMAP" id="MF_01217">
    <property type="entry name" value="Acyl_carrier"/>
    <property type="match status" value="1"/>
</dbReference>
<reference evidence="11 12" key="1">
    <citation type="journal article" date="2017" name="ISME J.">
        <title>Energy and carbon metabolisms in a deep terrestrial subsurface fluid microbial community.</title>
        <authorList>
            <person name="Momper L."/>
            <person name="Jungbluth S.P."/>
            <person name="Lee M.D."/>
            <person name="Amend J.P."/>
        </authorList>
    </citation>
    <scope>NUCLEOTIDE SEQUENCE [LARGE SCALE GENOMIC DNA]</scope>
    <source>
        <strain evidence="11">SURF_5</strain>
    </source>
</reference>
<dbReference type="GO" id="GO:0016020">
    <property type="term" value="C:membrane"/>
    <property type="evidence" value="ECO:0007669"/>
    <property type="project" value="GOC"/>
</dbReference>
<evidence type="ECO:0000256" key="8">
    <source>
        <dbReference type="NCBIfam" id="TIGR00517"/>
    </source>
</evidence>
<comment type="similarity">
    <text evidence="7">Belongs to the acyl carrier protein (ACP) family.</text>
</comment>
<evidence type="ECO:0000256" key="6">
    <source>
        <dbReference type="ARBA" id="ARBA00023160"/>
    </source>
</evidence>
<comment type="function">
    <text evidence="7 9">Carrier of the growing fatty acid chain in fatty acid biosynthesis.</text>
</comment>
<evidence type="ECO:0000259" key="10">
    <source>
        <dbReference type="PROSITE" id="PS50075"/>
    </source>
</evidence>
<dbReference type="Proteomes" id="UP000265882">
    <property type="component" value="Unassembled WGS sequence"/>
</dbReference>
<comment type="pathway">
    <text evidence="7 9">Lipid metabolism; fatty acid biosynthesis.</text>
</comment>
<keyword evidence="5 7" id="KW-0443">Lipid metabolism</keyword>
<keyword evidence="1 7" id="KW-0596">Phosphopantetheine</keyword>
<dbReference type="NCBIfam" id="NF002150">
    <property type="entry name" value="PRK00982.1-4"/>
    <property type="match status" value="1"/>
</dbReference>
<gene>
    <name evidence="7 11" type="primary">acpP</name>
    <name evidence="11" type="ORF">C4520_14085</name>
</gene>
<feature type="modified residue" description="O-(pantetheine 4'-phosphoryl)serine" evidence="7">
    <location>
        <position position="38"/>
    </location>
</feature>
<dbReference type="GO" id="GO:0009245">
    <property type="term" value="P:lipid A biosynthetic process"/>
    <property type="evidence" value="ECO:0007669"/>
    <property type="project" value="TreeGrafter"/>
</dbReference>
<organism evidence="11 12">
    <name type="scientific">Abyssobacteria bacterium (strain SURF_5)</name>
    <dbReference type="NCBI Taxonomy" id="2093360"/>
    <lineage>
        <taxon>Bacteria</taxon>
        <taxon>Pseudomonadati</taxon>
        <taxon>Candidatus Hydrogenedentota</taxon>
        <taxon>Candidatus Abyssobacteria</taxon>
    </lineage>
</organism>
<comment type="subcellular location">
    <subcellularLocation>
        <location evidence="7">Cytoplasm</location>
    </subcellularLocation>
</comment>
<dbReference type="PROSITE" id="PS50075">
    <property type="entry name" value="CARRIER"/>
    <property type="match status" value="1"/>
</dbReference>
<comment type="PTM">
    <text evidence="9">4'-phosphopantetheine is transferred from CoA to a specific serine of apo-ACP by acpS.</text>
</comment>
<dbReference type="Gene3D" id="1.10.1200.10">
    <property type="entry name" value="ACP-like"/>
    <property type="match status" value="1"/>
</dbReference>
<dbReference type="InterPro" id="IPR036736">
    <property type="entry name" value="ACP-like_sf"/>
</dbReference>
<feature type="domain" description="Carrier" evidence="10">
    <location>
        <begin position="3"/>
        <end position="77"/>
    </location>
</feature>
<dbReference type="Pfam" id="PF00550">
    <property type="entry name" value="PP-binding"/>
    <property type="match status" value="1"/>
</dbReference>
<dbReference type="GO" id="GO:0000036">
    <property type="term" value="F:acyl carrier activity"/>
    <property type="evidence" value="ECO:0007669"/>
    <property type="project" value="UniProtKB-UniRule"/>
</dbReference>